<dbReference type="EMBL" id="QTSX02003129">
    <property type="protein sequence ID" value="KAJ9071680.1"/>
    <property type="molecule type" value="Genomic_DNA"/>
</dbReference>
<accession>A0ACC2TAM6</accession>
<dbReference type="Proteomes" id="UP001165960">
    <property type="component" value="Unassembled WGS sequence"/>
</dbReference>
<comment type="caution">
    <text evidence="1">The sequence shown here is derived from an EMBL/GenBank/DDBJ whole genome shotgun (WGS) entry which is preliminary data.</text>
</comment>
<name>A0ACC2TAM6_9FUNG</name>
<gene>
    <name evidence="1" type="ORF">DSO57_1034550</name>
</gene>
<keyword evidence="2" id="KW-1185">Reference proteome</keyword>
<evidence type="ECO:0000313" key="2">
    <source>
        <dbReference type="Proteomes" id="UP001165960"/>
    </source>
</evidence>
<sequence>MKGILFLFWFLVLLLTVVLGFENPTPAINWHNSSPNDSHQKESLANGWFKYPSCHWGRKFHNGCTTNPPPPVEPLLVRPNASFYLLTYVVAYYLLGHYSSMMGSIAFLGHFGHLAMVTVPIGLDIAGLNIGALAHQIGNIFPFKQGPWHYSKSILFKDKYNLLSAYQLNMKLPITPKLMSMSPPKLPMDHSNKLFEIVYITLSGVIDTIILDASLWSWVGKSFVYFFKLAPILWWALPAKTWPIIFLIILGKEHFQVAEGHQESLQAHQSHKEKGCTSKKAFLKPFPKPSFEQSPAYFTGIEKYDDSITDHSSYHLTSDKESSKKRRQAQKNPPQG</sequence>
<organism evidence="1 2">
    <name type="scientific">Entomophthora muscae</name>
    <dbReference type="NCBI Taxonomy" id="34485"/>
    <lineage>
        <taxon>Eukaryota</taxon>
        <taxon>Fungi</taxon>
        <taxon>Fungi incertae sedis</taxon>
        <taxon>Zoopagomycota</taxon>
        <taxon>Entomophthoromycotina</taxon>
        <taxon>Entomophthoromycetes</taxon>
        <taxon>Entomophthorales</taxon>
        <taxon>Entomophthoraceae</taxon>
        <taxon>Entomophthora</taxon>
    </lineage>
</organism>
<proteinExistence type="predicted"/>
<protein>
    <submittedName>
        <fullName evidence="1">Uncharacterized protein</fullName>
    </submittedName>
</protein>
<reference evidence="1" key="1">
    <citation type="submission" date="2022-04" db="EMBL/GenBank/DDBJ databases">
        <title>Genome of the entomopathogenic fungus Entomophthora muscae.</title>
        <authorList>
            <person name="Elya C."/>
            <person name="Lovett B.R."/>
            <person name="Lee E."/>
            <person name="Macias A.M."/>
            <person name="Hajek A.E."/>
            <person name="De Bivort B.L."/>
            <person name="Kasson M.T."/>
            <person name="De Fine Licht H.H."/>
            <person name="Stajich J.E."/>
        </authorList>
    </citation>
    <scope>NUCLEOTIDE SEQUENCE</scope>
    <source>
        <strain evidence="1">Berkeley</strain>
    </source>
</reference>
<evidence type="ECO:0000313" key="1">
    <source>
        <dbReference type="EMBL" id="KAJ9071680.1"/>
    </source>
</evidence>